<evidence type="ECO:0000256" key="1">
    <source>
        <dbReference type="SAM" id="Coils"/>
    </source>
</evidence>
<evidence type="ECO:0000313" key="3">
    <source>
        <dbReference type="Proteomes" id="UP000663901"/>
    </source>
</evidence>
<protein>
    <submittedName>
        <fullName evidence="2">Uncharacterized protein</fullName>
    </submittedName>
</protein>
<feature type="coiled-coil region" evidence="1">
    <location>
        <begin position="36"/>
        <end position="63"/>
    </location>
</feature>
<accession>A0A8A4KIB3</accession>
<gene>
    <name evidence="2" type="ORF">H0Z12_09215</name>
</gene>
<reference evidence="2" key="1">
    <citation type="submission" date="2020-07" db="EMBL/GenBank/DDBJ databases">
        <title>Genome Sequences for Panteoa spp. that cause Center Rot in Onions.</title>
        <authorList>
            <person name="Asselin J.A."/>
            <person name="Helmann T."/>
            <person name="Beer S."/>
            <person name="Stodghill P."/>
        </authorList>
    </citation>
    <scope>NUCLEOTIDE SEQUENCE</scope>
    <source>
        <strain evidence="2">OC5a</strain>
    </source>
</reference>
<sequence>MNKLTSSIEKKMNEIISESLKEEGSLETIKDGLSTIEEINSKINNIELKIENIENKIIQEKLLEAKNDLASQLFFHFNKLNSTVNIITKNKRFCKKRVRCLFLVHNISTWESLCSVYNLMLEDKLFEPIIATINKRFPGDDNYDGENELSEKLSLLGFAHIRMNSEDSFLDLEIIKLMAPDFIFRQSQWDNDIPPGFSTENLNFSHLLFIPYEIMNFLNVVDPNIDNSFFHKSCSMIFLANEQSKMEVMKKFPFASNLYVCGHPKVETIGKSLPYWPINSAENNNSYKVLWAAHHSIGEDWSNFGTFLSIYESMLEFAKMNSDIDVVFSPHPALFSTLKNEKYTEVAEKIQNWLEEWNNLQNTSYTESSTYGGLFAASDLLLVDGISWLLEYQLTNKPIIFLERDDHLPLLESGETIAKGTYRCQKIEDGLKKILELKNGAIDYLSEQRKKTISTLLSEKEPSRKIIETIKDTFNLD</sequence>
<dbReference type="EMBL" id="CP059084">
    <property type="protein sequence ID" value="QTC47711.1"/>
    <property type="molecule type" value="Genomic_DNA"/>
</dbReference>
<dbReference type="AlphaFoldDB" id="A0A8A4KIB3"/>
<dbReference type="Proteomes" id="UP000663901">
    <property type="component" value="Chromosome"/>
</dbReference>
<dbReference type="Gene3D" id="3.40.50.12580">
    <property type="match status" value="1"/>
</dbReference>
<evidence type="ECO:0000313" key="2">
    <source>
        <dbReference type="EMBL" id="QTC47711.1"/>
    </source>
</evidence>
<name>A0A8A4KIB3_PANAN</name>
<dbReference type="SUPFAM" id="SSF53756">
    <property type="entry name" value="UDP-Glycosyltransferase/glycogen phosphorylase"/>
    <property type="match status" value="1"/>
</dbReference>
<keyword evidence="1" id="KW-0175">Coiled coil</keyword>
<organism evidence="2 3">
    <name type="scientific">Pantoea ananas</name>
    <name type="common">Erwinia uredovora</name>
    <dbReference type="NCBI Taxonomy" id="553"/>
    <lineage>
        <taxon>Bacteria</taxon>
        <taxon>Pseudomonadati</taxon>
        <taxon>Pseudomonadota</taxon>
        <taxon>Gammaproteobacteria</taxon>
        <taxon>Enterobacterales</taxon>
        <taxon>Erwiniaceae</taxon>
        <taxon>Pantoea</taxon>
    </lineage>
</organism>
<dbReference type="InterPro" id="IPR043148">
    <property type="entry name" value="TagF_C"/>
</dbReference>
<proteinExistence type="predicted"/>
<dbReference type="RefSeq" id="WP_104933484.1">
    <property type="nucleotide sequence ID" value="NZ_CP020943.2"/>
</dbReference>